<keyword evidence="1" id="KW-1133">Transmembrane helix</keyword>
<organism evidence="2 3">
    <name type="scientific">Amanita muscaria (strain Koide BX008)</name>
    <dbReference type="NCBI Taxonomy" id="946122"/>
    <lineage>
        <taxon>Eukaryota</taxon>
        <taxon>Fungi</taxon>
        <taxon>Dikarya</taxon>
        <taxon>Basidiomycota</taxon>
        <taxon>Agaricomycotina</taxon>
        <taxon>Agaricomycetes</taxon>
        <taxon>Agaricomycetidae</taxon>
        <taxon>Agaricales</taxon>
        <taxon>Pluteineae</taxon>
        <taxon>Amanitaceae</taxon>
        <taxon>Amanita</taxon>
    </lineage>
</organism>
<keyword evidence="3" id="KW-1185">Reference proteome</keyword>
<feature type="transmembrane region" description="Helical" evidence="1">
    <location>
        <begin position="27"/>
        <end position="46"/>
    </location>
</feature>
<accession>A0A0C2WMC5</accession>
<sequence length="66" mass="7255">MSERKPQCWPFLGLHHLPLLSQTGMRFSIFVSSTFVLAGMSAALPVGRADMLVARFADSDFLTPSL</sequence>
<evidence type="ECO:0000313" key="3">
    <source>
        <dbReference type="Proteomes" id="UP000054549"/>
    </source>
</evidence>
<dbReference type="InParanoid" id="A0A0C2WMC5"/>
<protein>
    <submittedName>
        <fullName evidence="2">Uncharacterized protein</fullName>
    </submittedName>
</protein>
<evidence type="ECO:0000313" key="2">
    <source>
        <dbReference type="EMBL" id="KIL57353.1"/>
    </source>
</evidence>
<dbReference type="AlphaFoldDB" id="A0A0C2WMC5"/>
<dbReference type="Proteomes" id="UP000054549">
    <property type="component" value="Unassembled WGS sequence"/>
</dbReference>
<dbReference type="EMBL" id="KN818373">
    <property type="protein sequence ID" value="KIL57353.1"/>
    <property type="molecule type" value="Genomic_DNA"/>
</dbReference>
<gene>
    <name evidence="2" type="ORF">M378DRAFT_171863</name>
</gene>
<reference evidence="2 3" key="1">
    <citation type="submission" date="2014-04" db="EMBL/GenBank/DDBJ databases">
        <title>Evolutionary Origins and Diversification of the Mycorrhizal Mutualists.</title>
        <authorList>
            <consortium name="DOE Joint Genome Institute"/>
            <consortium name="Mycorrhizal Genomics Consortium"/>
            <person name="Kohler A."/>
            <person name="Kuo A."/>
            <person name="Nagy L.G."/>
            <person name="Floudas D."/>
            <person name="Copeland A."/>
            <person name="Barry K.W."/>
            <person name="Cichocki N."/>
            <person name="Veneault-Fourrey C."/>
            <person name="LaButti K."/>
            <person name="Lindquist E.A."/>
            <person name="Lipzen A."/>
            <person name="Lundell T."/>
            <person name="Morin E."/>
            <person name="Murat C."/>
            <person name="Riley R."/>
            <person name="Ohm R."/>
            <person name="Sun H."/>
            <person name="Tunlid A."/>
            <person name="Henrissat B."/>
            <person name="Grigoriev I.V."/>
            <person name="Hibbett D.S."/>
            <person name="Martin F."/>
        </authorList>
    </citation>
    <scope>NUCLEOTIDE SEQUENCE [LARGE SCALE GENOMIC DNA]</scope>
    <source>
        <strain evidence="2 3">Koide BX008</strain>
    </source>
</reference>
<keyword evidence="1" id="KW-0472">Membrane</keyword>
<proteinExistence type="predicted"/>
<keyword evidence="1" id="KW-0812">Transmembrane</keyword>
<evidence type="ECO:0000256" key="1">
    <source>
        <dbReference type="SAM" id="Phobius"/>
    </source>
</evidence>
<name>A0A0C2WMC5_AMAMK</name>
<dbReference type="HOGENOM" id="CLU_2830668_0_0_1"/>